<keyword evidence="3 11" id="KW-0285">Flavoprotein</keyword>
<feature type="binding site" evidence="11">
    <location>
        <position position="151"/>
    </location>
    <ligand>
        <name>Mg(2+)</name>
        <dbReference type="ChEBI" id="CHEBI:18420"/>
    </ligand>
</feature>
<gene>
    <name evidence="11 14" type="primary">fni</name>
    <name evidence="14" type="ORF">OB236_27415</name>
</gene>
<evidence type="ECO:0000256" key="11">
    <source>
        <dbReference type="HAMAP-Rule" id="MF_00354"/>
    </source>
</evidence>
<dbReference type="CDD" id="cd02811">
    <property type="entry name" value="IDI-2_FMN"/>
    <property type="match status" value="1"/>
</dbReference>
<proteinExistence type="inferred from homology"/>
<comment type="subunit">
    <text evidence="10 11">Homooctamer. Dimer of tetramers.</text>
</comment>
<evidence type="ECO:0000256" key="5">
    <source>
        <dbReference type="ARBA" id="ARBA00022723"/>
    </source>
</evidence>
<feature type="binding site" evidence="11">
    <location>
        <begin position="288"/>
        <end position="289"/>
    </location>
    <ligand>
        <name>FMN</name>
        <dbReference type="ChEBI" id="CHEBI:58210"/>
    </ligand>
</feature>
<comment type="catalytic activity">
    <reaction evidence="11">
        <text>isopentenyl diphosphate = dimethylallyl diphosphate</text>
        <dbReference type="Rhea" id="RHEA:23284"/>
        <dbReference type="ChEBI" id="CHEBI:57623"/>
        <dbReference type="ChEBI" id="CHEBI:128769"/>
        <dbReference type="EC" id="5.3.3.2"/>
    </reaction>
</comment>
<dbReference type="PIRSF" id="PIRSF003314">
    <property type="entry name" value="IPP_isomerase"/>
    <property type="match status" value="1"/>
</dbReference>
<feature type="binding site" evidence="11">
    <location>
        <begin position="5"/>
        <end position="6"/>
    </location>
    <ligand>
        <name>substrate</name>
    </ligand>
</feature>
<comment type="similarity">
    <text evidence="11">Belongs to the IPP isomerase type 2 family.</text>
</comment>
<feature type="binding site" evidence="11">
    <location>
        <begin position="61"/>
        <end position="63"/>
    </location>
    <ligand>
        <name>FMN</name>
        <dbReference type="ChEBI" id="CHEBI:58210"/>
    </ligand>
</feature>
<evidence type="ECO:0000256" key="7">
    <source>
        <dbReference type="ARBA" id="ARBA00022857"/>
    </source>
</evidence>
<keyword evidence="9 11" id="KW-0413">Isomerase</keyword>
<keyword evidence="7 11" id="KW-0521">NADP</keyword>
<evidence type="ECO:0000256" key="9">
    <source>
        <dbReference type="ARBA" id="ARBA00023235"/>
    </source>
</evidence>
<dbReference type="InterPro" id="IPR013785">
    <property type="entry name" value="Aldolase_TIM"/>
</dbReference>
<feature type="binding site" evidence="11">
    <location>
        <position position="91"/>
    </location>
    <ligand>
        <name>FMN</name>
        <dbReference type="ChEBI" id="CHEBI:58210"/>
    </ligand>
</feature>
<dbReference type="InterPro" id="IPR011179">
    <property type="entry name" value="IPdP_isomerase"/>
</dbReference>
<evidence type="ECO:0000259" key="13">
    <source>
        <dbReference type="Pfam" id="PF01070"/>
    </source>
</evidence>
<dbReference type="InterPro" id="IPR000262">
    <property type="entry name" value="FMN-dep_DH"/>
</dbReference>
<comment type="subcellular location">
    <subcellularLocation>
        <location evidence="11">Cytoplasm</location>
    </subcellularLocation>
</comment>
<evidence type="ECO:0000256" key="10">
    <source>
        <dbReference type="ARBA" id="ARBA00025810"/>
    </source>
</evidence>
<feature type="binding site" evidence="11">
    <location>
        <position position="150"/>
    </location>
    <ligand>
        <name>substrate</name>
    </ligand>
</feature>
<comment type="cofactor">
    <cofactor evidence="1 11">
        <name>FMN</name>
        <dbReference type="ChEBI" id="CHEBI:58210"/>
    </cofactor>
</comment>
<name>A0ABT2UPR3_9BACL</name>
<comment type="caution">
    <text evidence="11">Lacks conserved residue(s) required for the propagation of feature annotation.</text>
</comment>
<dbReference type="GO" id="GO:0004452">
    <property type="term" value="F:isopentenyl-diphosphate delta-isomerase activity"/>
    <property type="evidence" value="ECO:0007669"/>
    <property type="project" value="UniProtKB-EC"/>
</dbReference>
<evidence type="ECO:0000313" key="15">
    <source>
        <dbReference type="Proteomes" id="UP001652445"/>
    </source>
</evidence>
<evidence type="ECO:0000256" key="8">
    <source>
        <dbReference type="ARBA" id="ARBA00023229"/>
    </source>
</evidence>
<dbReference type="SUPFAM" id="SSF51395">
    <property type="entry name" value="FMN-linked oxidoreductases"/>
    <property type="match status" value="1"/>
</dbReference>
<feature type="binding site" evidence="11">
    <location>
        <begin position="267"/>
        <end position="269"/>
    </location>
    <ligand>
        <name>FMN</name>
        <dbReference type="ChEBI" id="CHEBI:58210"/>
    </ligand>
</feature>
<organism evidence="14 15">
    <name type="scientific">Paenibacillus baimaensis</name>
    <dbReference type="NCBI Taxonomy" id="2982185"/>
    <lineage>
        <taxon>Bacteria</taxon>
        <taxon>Bacillati</taxon>
        <taxon>Bacillota</taxon>
        <taxon>Bacilli</taxon>
        <taxon>Bacillales</taxon>
        <taxon>Paenibacillaceae</taxon>
        <taxon>Paenibacillus</taxon>
    </lineage>
</organism>
<dbReference type="NCBIfam" id="TIGR02151">
    <property type="entry name" value="IPP_isom_2"/>
    <property type="match status" value="1"/>
</dbReference>
<comment type="function">
    <text evidence="11">Involved in the biosynthesis of isoprenoids. Catalyzes the 1,3-allylic rearrangement of the homoallylic substrate isopentenyl (IPP) to its allylic isomer, dimethylallyl diphosphate (DMAPP).</text>
</comment>
<dbReference type="Proteomes" id="UP001652445">
    <property type="component" value="Unassembled WGS sequence"/>
</dbReference>
<reference evidence="14 15" key="1">
    <citation type="submission" date="2022-09" db="EMBL/GenBank/DDBJ databases">
        <authorList>
            <person name="Han X.L."/>
            <person name="Wang Q."/>
            <person name="Lu T."/>
        </authorList>
    </citation>
    <scope>NUCLEOTIDE SEQUENCE [LARGE SCALE GENOMIC DNA]</scope>
    <source>
        <strain evidence="14 15">WQ 127069</strain>
    </source>
</reference>
<keyword evidence="6 11" id="KW-0460">Magnesium</keyword>
<feature type="coiled-coil region" evidence="12">
    <location>
        <begin position="120"/>
        <end position="147"/>
    </location>
</feature>
<sequence length="372" mass="40147">MRIPRKLEHVHHALKLGQSGEQGFSDLKLIHNCLPETSLGRISLQTQIGELKLSSPIIVNAMTGGAQETEEINRELAIAARECGLAMAVGSQMSAIKNAEVSSSYQIVRQVNPNGIVFGNLGSEATLEQAERAVDMLQADALQIHLNVMQELIMPEGDRDFTGMLERISTIVERLHVPVIVKEVGFGMARESAAALLEAGVSTIDVGGYGGTNFAAIENARRNVQMDWLNDWGCKTTIALLEVIEAVKLMRVHTAPHKKLTVIGSGGVRGSLEACKALSLGASAVGIAGAFLHIQRTEGTDALINKMDDMHQELKLLMTALGAGTIEDLWNVPLVIRGETAEWCTARGIDIRSYASRTGLINIPAYSHTKVK</sequence>
<evidence type="ECO:0000256" key="6">
    <source>
        <dbReference type="ARBA" id="ARBA00022842"/>
    </source>
</evidence>
<evidence type="ECO:0000256" key="1">
    <source>
        <dbReference type="ARBA" id="ARBA00001917"/>
    </source>
</evidence>
<keyword evidence="2 11" id="KW-0963">Cytoplasm</keyword>
<keyword evidence="12" id="KW-0175">Coiled coil</keyword>
<evidence type="ECO:0000256" key="3">
    <source>
        <dbReference type="ARBA" id="ARBA00022630"/>
    </source>
</evidence>
<evidence type="ECO:0000256" key="2">
    <source>
        <dbReference type="ARBA" id="ARBA00022490"/>
    </source>
</evidence>
<dbReference type="PANTHER" id="PTHR43665:SF1">
    <property type="entry name" value="ISOPENTENYL-DIPHOSPHATE DELTA-ISOMERASE"/>
    <property type="match status" value="1"/>
</dbReference>
<keyword evidence="15" id="KW-1185">Reference proteome</keyword>
<comment type="cofactor">
    <cofactor evidence="11">
        <name>NADPH</name>
        <dbReference type="ChEBI" id="CHEBI:57783"/>
    </cofactor>
</comment>
<comment type="caution">
    <text evidence="14">The sequence shown here is derived from an EMBL/GenBank/DDBJ whole genome shotgun (WGS) entry which is preliminary data.</text>
</comment>
<keyword evidence="8 11" id="KW-0414">Isoprene biosynthesis</keyword>
<evidence type="ECO:0000313" key="14">
    <source>
        <dbReference type="EMBL" id="MCU6795852.1"/>
    </source>
</evidence>
<protein>
    <recommendedName>
        <fullName evidence="11">Isopentenyl-diphosphate delta-isomerase</fullName>
        <shortName evidence="11">IPP isomerase</shortName>
        <ecNumber evidence="11">5.3.3.2</ecNumber>
    </recommendedName>
    <alternativeName>
        <fullName evidence="11">Isopentenyl diphosphate:dimethylallyl diphosphate isomerase</fullName>
    </alternativeName>
    <alternativeName>
        <fullName evidence="11">Isopentenyl pyrophosphate isomerase</fullName>
    </alternativeName>
    <alternativeName>
        <fullName evidence="11">Type 2 isopentenyl diphosphate isomerase</fullName>
        <shortName evidence="11">IDI-2</shortName>
    </alternativeName>
</protein>
<feature type="binding site" evidence="11">
    <location>
        <position position="212"/>
    </location>
    <ligand>
        <name>FMN</name>
        <dbReference type="ChEBI" id="CHEBI:58210"/>
    </ligand>
</feature>
<feature type="binding site" evidence="11">
    <location>
        <position position="182"/>
    </location>
    <ligand>
        <name>FMN</name>
        <dbReference type="ChEBI" id="CHEBI:58210"/>
    </ligand>
</feature>
<dbReference type="EMBL" id="JAOQIO010000095">
    <property type="protein sequence ID" value="MCU6795852.1"/>
    <property type="molecule type" value="Genomic_DNA"/>
</dbReference>
<dbReference type="HAMAP" id="MF_00354">
    <property type="entry name" value="Idi_2"/>
    <property type="match status" value="1"/>
</dbReference>
<dbReference type="EC" id="5.3.3.2" evidence="11"/>
<dbReference type="RefSeq" id="WP_262686758.1">
    <property type="nucleotide sequence ID" value="NZ_JAOQIO010000095.1"/>
</dbReference>
<evidence type="ECO:0000256" key="12">
    <source>
        <dbReference type="SAM" id="Coils"/>
    </source>
</evidence>
<feature type="binding site" evidence="11">
    <location>
        <position position="120"/>
    </location>
    <ligand>
        <name>FMN</name>
        <dbReference type="ChEBI" id="CHEBI:58210"/>
    </ligand>
</feature>
<accession>A0ABT2UPR3</accession>
<dbReference type="Gene3D" id="3.20.20.70">
    <property type="entry name" value="Aldolase class I"/>
    <property type="match status" value="1"/>
</dbReference>
<dbReference type="Pfam" id="PF01070">
    <property type="entry name" value="FMN_dh"/>
    <property type="match status" value="1"/>
</dbReference>
<comment type="cofactor">
    <cofactor evidence="11">
        <name>Mg(2+)</name>
        <dbReference type="ChEBI" id="CHEBI:18420"/>
    </cofactor>
</comment>
<dbReference type="PANTHER" id="PTHR43665">
    <property type="entry name" value="ISOPENTENYL-DIPHOSPHATE DELTA-ISOMERASE"/>
    <property type="match status" value="1"/>
</dbReference>
<evidence type="ECO:0000256" key="4">
    <source>
        <dbReference type="ARBA" id="ARBA00022643"/>
    </source>
</evidence>
<keyword evidence="4 11" id="KW-0288">FMN</keyword>
<feature type="domain" description="FMN-dependent dehydrogenase" evidence="13">
    <location>
        <begin position="165"/>
        <end position="329"/>
    </location>
</feature>
<keyword evidence="5 11" id="KW-0479">Metal-binding</keyword>